<gene>
    <name evidence="8 10" type="primary">argA</name>
    <name evidence="10" type="ORF">GCM10022277_45450</name>
</gene>
<keyword evidence="8" id="KW-0963">Cytoplasm</keyword>
<comment type="pathway">
    <text evidence="1 8">Amino-acid biosynthesis; L-arginine biosynthesis; N(2)-acetyl-L-ornithine from L-glutamate: step 1/4.</text>
</comment>
<dbReference type="PROSITE" id="PS51186">
    <property type="entry name" value="GNAT"/>
    <property type="match status" value="1"/>
</dbReference>
<sequence>MDQKQYVQWFRNTSPYINAHRGKTLVLLLNGESLADDNLPNIIHDIATLSSLGARLCIVFGARPQIDQKLADHNIDSVIEQRLRVTSEHALPYVKDAVGSLRIQLESMLSMGLPNSPMHGADIRISSGNYITAQPIGVKDGVDFGNTGEVRRVDHQAILDDLGQGRIVIIPPLGFSPMGEVFNLPSEALATDVAKAIQADKLVLFQDSPGVMQNGKLVRELTPGKIRQLLKTNPLDPLIEVNLRSSLVALNYLSRVHLVSYQSDGALLQELYTLDGCGTLLTREPTEVLRQASIADTAGILDLIQPLEQKGVLVKRSRELLEQEIEQFTVMDWEGMIVGCSALYPYHDPDTNITWAELACVVVHPEYRGDARGEKLLAYIEQKCRARNFKKLFVLTTRTGHWFIEQGFQKAEPEQLPPARQQLYNWQRNSRILVKDI</sequence>
<comment type="similarity">
    <text evidence="2 8">Belongs to the acetyltransferase family. ArgA subfamily.</text>
</comment>
<dbReference type="InterPro" id="IPR001048">
    <property type="entry name" value="Asp/Glu/Uridylate_kinase"/>
</dbReference>
<evidence type="ECO:0000256" key="2">
    <source>
        <dbReference type="ARBA" id="ARBA00009145"/>
    </source>
</evidence>
<dbReference type="CDD" id="cd04301">
    <property type="entry name" value="NAT_SF"/>
    <property type="match status" value="1"/>
</dbReference>
<dbReference type="HAMAP" id="MF_01105">
    <property type="entry name" value="N_acetyl_glu_synth"/>
    <property type="match status" value="1"/>
</dbReference>
<keyword evidence="11" id="KW-1185">Reference proteome</keyword>
<dbReference type="Pfam" id="PF00696">
    <property type="entry name" value="AA_kinase"/>
    <property type="match status" value="1"/>
</dbReference>
<protein>
    <recommendedName>
        <fullName evidence="8">Amino-acid acetyltransferase</fullName>
        <ecNumber evidence="8">2.3.1.1</ecNumber>
    </recommendedName>
    <alternativeName>
        <fullName evidence="8">N-acetylglutamate synthase</fullName>
        <shortName evidence="8">AGS</shortName>
        <shortName evidence="8">NAGS</shortName>
    </alternativeName>
</protein>
<reference evidence="11" key="1">
    <citation type="journal article" date="2019" name="Int. J. Syst. Evol. Microbiol.">
        <title>The Global Catalogue of Microorganisms (GCM) 10K type strain sequencing project: providing services to taxonomists for standard genome sequencing and annotation.</title>
        <authorList>
            <consortium name="The Broad Institute Genomics Platform"/>
            <consortium name="The Broad Institute Genome Sequencing Center for Infectious Disease"/>
            <person name="Wu L."/>
            <person name="Ma J."/>
        </authorList>
    </citation>
    <scope>NUCLEOTIDE SEQUENCE [LARGE SCALE GENOMIC DNA]</scope>
    <source>
        <strain evidence="11">JCM 17551</strain>
    </source>
</reference>
<dbReference type="PANTHER" id="PTHR30602">
    <property type="entry name" value="AMINO-ACID ACETYLTRANSFERASE"/>
    <property type="match status" value="1"/>
</dbReference>
<dbReference type="Gene3D" id="3.40.630.30">
    <property type="match status" value="1"/>
</dbReference>
<dbReference type="InterPro" id="IPR000182">
    <property type="entry name" value="GNAT_dom"/>
</dbReference>
<comment type="catalytic activity">
    <reaction evidence="7 8">
        <text>L-glutamate + acetyl-CoA = N-acetyl-L-glutamate + CoA + H(+)</text>
        <dbReference type="Rhea" id="RHEA:24292"/>
        <dbReference type="ChEBI" id="CHEBI:15378"/>
        <dbReference type="ChEBI" id="CHEBI:29985"/>
        <dbReference type="ChEBI" id="CHEBI:44337"/>
        <dbReference type="ChEBI" id="CHEBI:57287"/>
        <dbReference type="ChEBI" id="CHEBI:57288"/>
        <dbReference type="EC" id="2.3.1.1"/>
    </reaction>
</comment>
<keyword evidence="4 8" id="KW-0028">Amino-acid biosynthesis</keyword>
<keyword evidence="5 8" id="KW-0808">Transferase</keyword>
<organism evidence="10 11">
    <name type="scientific">Litoribacillus peritrichatus</name>
    <dbReference type="NCBI Taxonomy" id="718191"/>
    <lineage>
        <taxon>Bacteria</taxon>
        <taxon>Pseudomonadati</taxon>
        <taxon>Pseudomonadota</taxon>
        <taxon>Gammaproteobacteria</taxon>
        <taxon>Oceanospirillales</taxon>
        <taxon>Oceanospirillaceae</taxon>
        <taxon>Litoribacillus</taxon>
    </lineage>
</organism>
<dbReference type="InterPro" id="IPR016181">
    <property type="entry name" value="Acyl_CoA_acyltransferase"/>
</dbReference>
<comment type="miscellaneous">
    <text evidence="8">In bacteria which possess the bifunctional enzyme ornithine acetyltransferase/N-acetylglutamate synthase (ArgJ), ArgA fulfills an anaplerotic role.</text>
</comment>
<evidence type="ECO:0000256" key="8">
    <source>
        <dbReference type="HAMAP-Rule" id="MF_01105"/>
    </source>
</evidence>
<evidence type="ECO:0000256" key="6">
    <source>
        <dbReference type="ARBA" id="ARBA00023315"/>
    </source>
</evidence>
<evidence type="ECO:0000259" key="9">
    <source>
        <dbReference type="PROSITE" id="PS51186"/>
    </source>
</evidence>
<dbReference type="Proteomes" id="UP001501565">
    <property type="component" value="Unassembled WGS sequence"/>
</dbReference>
<dbReference type="Pfam" id="PF00583">
    <property type="entry name" value="Acetyltransf_1"/>
    <property type="match status" value="1"/>
</dbReference>
<keyword evidence="3 8" id="KW-0055">Arginine biosynthesis</keyword>
<evidence type="ECO:0000256" key="5">
    <source>
        <dbReference type="ARBA" id="ARBA00022679"/>
    </source>
</evidence>
<accession>A0ABP7NEP5</accession>
<comment type="caution">
    <text evidence="10">The sequence shown here is derived from an EMBL/GenBank/DDBJ whole genome shotgun (WGS) entry which is preliminary data.</text>
</comment>
<dbReference type="InterPro" id="IPR036393">
    <property type="entry name" value="AceGlu_kinase-like_sf"/>
</dbReference>
<name>A0ABP7NEP5_9GAMM</name>
<proteinExistence type="inferred from homology"/>
<dbReference type="InterPro" id="IPR033719">
    <property type="entry name" value="NAGS_kin"/>
</dbReference>
<dbReference type="SUPFAM" id="SSF53633">
    <property type="entry name" value="Carbamate kinase-like"/>
    <property type="match status" value="1"/>
</dbReference>
<evidence type="ECO:0000313" key="10">
    <source>
        <dbReference type="EMBL" id="GAA3944638.1"/>
    </source>
</evidence>
<evidence type="ECO:0000256" key="3">
    <source>
        <dbReference type="ARBA" id="ARBA00022571"/>
    </source>
</evidence>
<dbReference type="NCBIfam" id="TIGR01890">
    <property type="entry name" value="N-Ac-Glu-synth"/>
    <property type="match status" value="1"/>
</dbReference>
<dbReference type="EMBL" id="BAABBN010000017">
    <property type="protein sequence ID" value="GAA3944638.1"/>
    <property type="molecule type" value="Genomic_DNA"/>
</dbReference>
<feature type="domain" description="N-acetyltransferase" evidence="9">
    <location>
        <begin position="287"/>
        <end position="437"/>
    </location>
</feature>
<evidence type="ECO:0000256" key="4">
    <source>
        <dbReference type="ARBA" id="ARBA00022605"/>
    </source>
</evidence>
<dbReference type="PANTHER" id="PTHR30602:SF12">
    <property type="entry name" value="AMINO-ACID ACETYLTRANSFERASE NAGS1, CHLOROPLASTIC-RELATED"/>
    <property type="match status" value="1"/>
</dbReference>
<dbReference type="CDD" id="cd04237">
    <property type="entry name" value="AAK_NAGS-ABP"/>
    <property type="match status" value="1"/>
</dbReference>
<evidence type="ECO:0000256" key="7">
    <source>
        <dbReference type="ARBA" id="ARBA00048372"/>
    </source>
</evidence>
<dbReference type="RefSeq" id="WP_344800973.1">
    <property type="nucleotide sequence ID" value="NZ_BAABBN010000017.1"/>
</dbReference>
<comment type="subcellular location">
    <subcellularLocation>
        <location evidence="8">Cytoplasm</location>
    </subcellularLocation>
</comment>
<dbReference type="EC" id="2.3.1.1" evidence="8"/>
<dbReference type="InterPro" id="IPR010167">
    <property type="entry name" value="NH2A_AcTrfase"/>
</dbReference>
<dbReference type="NCBIfam" id="NF003641">
    <property type="entry name" value="PRK05279.1"/>
    <property type="match status" value="1"/>
</dbReference>
<dbReference type="Gene3D" id="3.40.1160.10">
    <property type="entry name" value="Acetylglutamate kinase-like"/>
    <property type="match status" value="1"/>
</dbReference>
<dbReference type="SUPFAM" id="SSF55729">
    <property type="entry name" value="Acyl-CoA N-acyltransferases (Nat)"/>
    <property type="match status" value="1"/>
</dbReference>
<dbReference type="PIRSF" id="PIRSF000423">
    <property type="entry name" value="ArgA"/>
    <property type="match status" value="1"/>
</dbReference>
<evidence type="ECO:0000313" key="11">
    <source>
        <dbReference type="Proteomes" id="UP001501565"/>
    </source>
</evidence>
<evidence type="ECO:0000256" key="1">
    <source>
        <dbReference type="ARBA" id="ARBA00004925"/>
    </source>
</evidence>
<keyword evidence="6 8" id="KW-0012">Acyltransferase</keyword>